<dbReference type="InterPro" id="IPR011051">
    <property type="entry name" value="RmlC_Cupin_sf"/>
</dbReference>
<dbReference type="SUPFAM" id="SSF51182">
    <property type="entry name" value="RmlC-like cupins"/>
    <property type="match status" value="1"/>
</dbReference>
<proteinExistence type="predicted"/>
<reference evidence="2" key="1">
    <citation type="submission" date="2020-12" db="EMBL/GenBank/DDBJ databases">
        <title>Devosia sp. MSA67 isolated from Mo River.</title>
        <authorList>
            <person name="Ma F."/>
            <person name="Zi Z."/>
        </authorList>
    </citation>
    <scope>NUCLEOTIDE SEQUENCE</scope>
    <source>
        <strain evidence="2">MSA67</strain>
    </source>
</reference>
<protein>
    <submittedName>
        <fullName evidence="2">Cupin domain-containing protein</fullName>
    </submittedName>
</protein>
<dbReference type="AlphaFoldDB" id="A0A934INS7"/>
<accession>A0A934INS7</accession>
<sequence length="118" mass="12965">MVGKLVDRAQWSGASDDAGVWRGEIEGRHLGANVSVIFVHTDKPGGGPRLHRHPYAETFIIRKGRALFTVGEDRFEASAGQIITCPANVAHKFENLGPGTLEQIDIHEASQFSTEWLE</sequence>
<dbReference type="Pfam" id="PF07883">
    <property type="entry name" value="Cupin_2"/>
    <property type="match status" value="1"/>
</dbReference>
<evidence type="ECO:0000313" key="3">
    <source>
        <dbReference type="Proteomes" id="UP000602124"/>
    </source>
</evidence>
<dbReference type="EMBL" id="JAEKMH010000001">
    <property type="protein sequence ID" value="MBJ3784088.1"/>
    <property type="molecule type" value="Genomic_DNA"/>
</dbReference>
<dbReference type="Proteomes" id="UP000602124">
    <property type="component" value="Unassembled WGS sequence"/>
</dbReference>
<dbReference type="InterPro" id="IPR014710">
    <property type="entry name" value="RmlC-like_jellyroll"/>
</dbReference>
<feature type="domain" description="Cupin type-2" evidence="1">
    <location>
        <begin position="40"/>
        <end position="106"/>
    </location>
</feature>
<evidence type="ECO:0000313" key="2">
    <source>
        <dbReference type="EMBL" id="MBJ3784088.1"/>
    </source>
</evidence>
<dbReference type="Gene3D" id="2.60.120.10">
    <property type="entry name" value="Jelly Rolls"/>
    <property type="match status" value="1"/>
</dbReference>
<organism evidence="2 3">
    <name type="scientific">Devosia sediminis</name>
    <dbReference type="NCBI Taxonomy" id="2798801"/>
    <lineage>
        <taxon>Bacteria</taxon>
        <taxon>Pseudomonadati</taxon>
        <taxon>Pseudomonadota</taxon>
        <taxon>Alphaproteobacteria</taxon>
        <taxon>Hyphomicrobiales</taxon>
        <taxon>Devosiaceae</taxon>
        <taxon>Devosia</taxon>
    </lineage>
</organism>
<gene>
    <name evidence="2" type="ORF">JEQ47_05080</name>
</gene>
<comment type="caution">
    <text evidence="2">The sequence shown here is derived from an EMBL/GenBank/DDBJ whole genome shotgun (WGS) entry which is preliminary data.</text>
</comment>
<keyword evidence="3" id="KW-1185">Reference proteome</keyword>
<dbReference type="InterPro" id="IPR013096">
    <property type="entry name" value="Cupin_2"/>
</dbReference>
<name>A0A934INS7_9HYPH</name>
<evidence type="ECO:0000259" key="1">
    <source>
        <dbReference type="Pfam" id="PF07883"/>
    </source>
</evidence>